<evidence type="ECO:0000259" key="1">
    <source>
        <dbReference type="Pfam" id="PF13676"/>
    </source>
</evidence>
<protein>
    <submittedName>
        <fullName evidence="2">Toll/interleukin-1 receptor domain-containing protein</fullName>
    </submittedName>
</protein>
<proteinExistence type="predicted"/>
<dbReference type="Gene3D" id="3.40.50.10140">
    <property type="entry name" value="Toll/interleukin-1 receptor homology (TIR) domain"/>
    <property type="match status" value="1"/>
</dbReference>
<accession>A0A3L8PK80</accession>
<dbReference type="GO" id="GO:0007165">
    <property type="term" value="P:signal transduction"/>
    <property type="evidence" value="ECO:0007669"/>
    <property type="project" value="InterPro"/>
</dbReference>
<dbReference type="InterPro" id="IPR035897">
    <property type="entry name" value="Toll_tir_struct_dom_sf"/>
</dbReference>
<feature type="domain" description="TIR" evidence="1">
    <location>
        <begin position="18"/>
        <end position="137"/>
    </location>
</feature>
<comment type="caution">
    <text evidence="2">The sequence shown here is derived from an EMBL/GenBank/DDBJ whole genome shotgun (WGS) entry which is preliminary data.</text>
</comment>
<dbReference type="OrthoDB" id="4774809at2"/>
<dbReference type="Proteomes" id="UP000282515">
    <property type="component" value="Unassembled WGS sequence"/>
</dbReference>
<name>A0A3L8PK80_9ACTN</name>
<evidence type="ECO:0000313" key="3">
    <source>
        <dbReference type="Proteomes" id="UP000282515"/>
    </source>
</evidence>
<dbReference type="InterPro" id="IPR000157">
    <property type="entry name" value="TIR_dom"/>
</dbReference>
<evidence type="ECO:0000313" key="2">
    <source>
        <dbReference type="EMBL" id="RLV55767.1"/>
    </source>
</evidence>
<dbReference type="AlphaFoldDB" id="A0A3L8PK80"/>
<dbReference type="Pfam" id="PF13676">
    <property type="entry name" value="TIR_2"/>
    <property type="match status" value="1"/>
</dbReference>
<keyword evidence="2" id="KW-0675">Receptor</keyword>
<dbReference type="EMBL" id="RDBF01000006">
    <property type="protein sequence ID" value="RLV55767.1"/>
    <property type="molecule type" value="Genomic_DNA"/>
</dbReference>
<sequence>MSSSERIDVRKPVGADLFISYAWTSEGHRKWVRLLAAQLKTLGFDVLIDADVDYGDDLNGFMRRVADCKRVLLIVDQNYVARADTMPESGVGKESRWIAEVYEDRDPAWLSTLFVDNAHCVRPAWLGDRMPKGFDFNHSPGSQQEFPGVEQIEDLWRWAAGLPANRDSATSIATLRERATRLEQQDLRSDPAQWRSPDLVGETHFVYEDAPQKIFRWGVGASEFALQVSGCSYNSVYVYKDPIKAVGLIRGEDVDDTDLAQHLAPGRSVTPQVGQSVVLMNTHGRLAVVDILDVQREDTSSSRYVPPFVNFRWRVVESS</sequence>
<organism evidence="2 3">
    <name type="scientific">Aeromicrobium phragmitis</name>
    <dbReference type="NCBI Taxonomy" id="2478914"/>
    <lineage>
        <taxon>Bacteria</taxon>
        <taxon>Bacillati</taxon>
        <taxon>Actinomycetota</taxon>
        <taxon>Actinomycetes</taxon>
        <taxon>Propionibacteriales</taxon>
        <taxon>Nocardioidaceae</taxon>
        <taxon>Aeromicrobium</taxon>
    </lineage>
</organism>
<reference evidence="2 3" key="1">
    <citation type="submission" date="2018-10" db="EMBL/GenBank/DDBJ databases">
        <title>Aeromicrobium sp. 9W16Y-2 whole genome shotgun sequence.</title>
        <authorList>
            <person name="Li F."/>
        </authorList>
    </citation>
    <scope>NUCLEOTIDE SEQUENCE [LARGE SCALE GENOMIC DNA]</scope>
    <source>
        <strain evidence="2 3">9W16Y-2</strain>
    </source>
</reference>
<gene>
    <name evidence="2" type="ORF">D9V41_09910</name>
</gene>
<keyword evidence="3" id="KW-1185">Reference proteome</keyword>